<evidence type="ECO:0000256" key="1">
    <source>
        <dbReference type="ARBA" id="ARBA00022574"/>
    </source>
</evidence>
<dbReference type="PROSITE" id="PS50082">
    <property type="entry name" value="WD_REPEATS_2"/>
    <property type="match status" value="6"/>
</dbReference>
<name>A0AA39YSS0_9PEZI</name>
<gene>
    <name evidence="6" type="ORF">B0T16DRAFT_452945</name>
</gene>
<dbReference type="InterPro" id="IPR019775">
    <property type="entry name" value="WD40_repeat_CS"/>
</dbReference>
<reference evidence="6" key="1">
    <citation type="submission" date="2023-06" db="EMBL/GenBank/DDBJ databases">
        <title>Genome-scale phylogeny and comparative genomics of the fungal order Sordariales.</title>
        <authorList>
            <consortium name="Lawrence Berkeley National Laboratory"/>
            <person name="Hensen N."/>
            <person name="Bonometti L."/>
            <person name="Westerberg I."/>
            <person name="Brannstrom I.O."/>
            <person name="Guillou S."/>
            <person name="Cros-Aarteil S."/>
            <person name="Calhoun S."/>
            <person name="Haridas S."/>
            <person name="Kuo A."/>
            <person name="Mondo S."/>
            <person name="Pangilinan J."/>
            <person name="Riley R."/>
            <person name="Labutti K."/>
            <person name="Andreopoulos B."/>
            <person name="Lipzen A."/>
            <person name="Chen C."/>
            <person name="Yanf M."/>
            <person name="Daum C."/>
            <person name="Ng V."/>
            <person name="Clum A."/>
            <person name="Steindorff A."/>
            <person name="Ohm R."/>
            <person name="Martin F."/>
            <person name="Silar P."/>
            <person name="Natvig D."/>
            <person name="Lalanne C."/>
            <person name="Gautier V."/>
            <person name="Ament-Velasquez S.L."/>
            <person name="Kruys A."/>
            <person name="Hutchinson M.I."/>
            <person name="Powell A.J."/>
            <person name="Barry K."/>
            <person name="Miller A.N."/>
            <person name="Grigoriev I.V."/>
            <person name="Debuchy R."/>
            <person name="Gladieux P."/>
            <person name="Thoren M.H."/>
            <person name="Johannesson H."/>
        </authorList>
    </citation>
    <scope>NUCLEOTIDE SEQUENCE</scope>
    <source>
        <strain evidence="6">SMH2532-1</strain>
    </source>
</reference>
<accession>A0AA39YSS0</accession>
<protein>
    <submittedName>
        <fullName evidence="6">WD40-repeat-containing domain protein</fullName>
    </submittedName>
</protein>
<sequence>MSELESAGGHPLAEQPPPKRRRVHNDGNAESVPRHGSLDAPLRGQSLSIRRAPKGLKETATPGSDDTRNRYRSSTPSSPRRSRSRSQIPTTRPRQPPRSPMYSASQSPRSPRSRRSPTRSRSSSESRSSTSGSRSRSRTHSRSSSSSSSARRSPRSPDPESQLPPPPPSARQPLTPHYQKRVALRGHTAAISQVRISPDGRWIASASADGTAKIWDAQTGENIDTLVGHMAGLSCVAWAPDSNCLATGSDDKAIRLWDRVTADPAHACGDGGRAYGAGEDGKRGRAAKVDYRRKKAETRGGMTGSRPLLGHHNYVYCLAFSPKGNILASGSYDEAVFLWDVRAGRLMRSLPAHSDPVSGIDFCRDGTLVVSCSTDGLIRIWDTSTGQCLRTLVHEDNPAVTNVCFSPNGRFVLAFSLDSSIRLWDYVSGAVKKTYQGHKNEGFSIGGCFGLLTEADGRSLAFVASASEDGDIVLWDVITKQIVQRLEKAHKGICFWVDVHGGALVSAGQDGTIEIFSHAGALPEGGEPMNGVVREVNGVNGHDAVREGSITPNAAAMADDELQRQIEEDAGSPMLLQVKEEQL</sequence>
<dbReference type="PROSITE" id="PS50294">
    <property type="entry name" value="WD_REPEATS_REGION"/>
    <property type="match status" value="5"/>
</dbReference>
<evidence type="ECO:0000313" key="7">
    <source>
        <dbReference type="Proteomes" id="UP001174936"/>
    </source>
</evidence>
<keyword evidence="1 3" id="KW-0853">WD repeat</keyword>
<evidence type="ECO:0000256" key="4">
    <source>
        <dbReference type="SAM" id="MobiDB-lite"/>
    </source>
</evidence>
<dbReference type="InterPro" id="IPR036322">
    <property type="entry name" value="WD40_repeat_dom_sf"/>
</dbReference>
<feature type="repeat" description="WD" evidence="3">
    <location>
        <begin position="184"/>
        <end position="225"/>
    </location>
</feature>
<feature type="compositionally biased region" description="Low complexity" evidence="4">
    <location>
        <begin position="119"/>
        <end position="134"/>
    </location>
</feature>
<feature type="compositionally biased region" description="Low complexity" evidence="4">
    <location>
        <begin position="72"/>
        <end position="93"/>
    </location>
</feature>
<dbReference type="PRINTS" id="PR00320">
    <property type="entry name" value="GPROTEINBRPT"/>
</dbReference>
<dbReference type="PROSITE" id="PS00678">
    <property type="entry name" value="WD_REPEATS_1"/>
    <property type="match status" value="3"/>
</dbReference>
<dbReference type="CDD" id="cd00200">
    <property type="entry name" value="WD40"/>
    <property type="match status" value="1"/>
</dbReference>
<evidence type="ECO:0000259" key="5">
    <source>
        <dbReference type="Pfam" id="PF25175"/>
    </source>
</evidence>
<evidence type="ECO:0000256" key="2">
    <source>
        <dbReference type="ARBA" id="ARBA00022737"/>
    </source>
</evidence>
<organism evidence="6 7">
    <name type="scientific">Cercophora newfieldiana</name>
    <dbReference type="NCBI Taxonomy" id="92897"/>
    <lineage>
        <taxon>Eukaryota</taxon>
        <taxon>Fungi</taxon>
        <taxon>Dikarya</taxon>
        <taxon>Ascomycota</taxon>
        <taxon>Pezizomycotina</taxon>
        <taxon>Sordariomycetes</taxon>
        <taxon>Sordariomycetidae</taxon>
        <taxon>Sordariales</taxon>
        <taxon>Lasiosphaeriaceae</taxon>
        <taxon>Cercophora</taxon>
    </lineage>
</organism>
<dbReference type="Gene3D" id="2.130.10.10">
    <property type="entry name" value="YVTN repeat-like/Quinoprotein amine dehydrogenase"/>
    <property type="match status" value="2"/>
</dbReference>
<dbReference type="PANTHER" id="PTHR19879">
    <property type="entry name" value="TRANSCRIPTION INITIATION FACTOR TFIID"/>
    <property type="match status" value="1"/>
</dbReference>
<feature type="repeat" description="WD" evidence="3">
    <location>
        <begin position="308"/>
        <end position="349"/>
    </location>
</feature>
<proteinExistence type="predicted"/>
<feature type="repeat" description="WD" evidence="3">
    <location>
        <begin position="462"/>
        <end position="485"/>
    </location>
</feature>
<dbReference type="InterPro" id="IPR059122">
    <property type="entry name" value="Beta-prop_WDR5-like"/>
</dbReference>
<comment type="caution">
    <text evidence="6">The sequence shown here is derived from an EMBL/GenBank/DDBJ whole genome shotgun (WGS) entry which is preliminary data.</text>
</comment>
<dbReference type="SUPFAM" id="SSF50978">
    <property type="entry name" value="WD40 repeat-like"/>
    <property type="match status" value="1"/>
</dbReference>
<dbReference type="EMBL" id="JAULSV010000001">
    <property type="protein sequence ID" value="KAK0657490.1"/>
    <property type="molecule type" value="Genomic_DNA"/>
</dbReference>
<feature type="repeat" description="WD" evidence="3">
    <location>
        <begin position="393"/>
        <end position="434"/>
    </location>
</feature>
<keyword evidence="2" id="KW-0677">Repeat</keyword>
<evidence type="ECO:0000313" key="6">
    <source>
        <dbReference type="EMBL" id="KAK0657490.1"/>
    </source>
</evidence>
<dbReference type="AlphaFoldDB" id="A0AA39YSS0"/>
<feature type="domain" description="WDR5-like beta-propeller" evidence="5">
    <location>
        <begin position="184"/>
        <end position="516"/>
    </location>
</feature>
<feature type="region of interest" description="Disordered" evidence="4">
    <location>
        <begin position="1"/>
        <end position="174"/>
    </location>
</feature>
<dbReference type="InterPro" id="IPR001680">
    <property type="entry name" value="WD40_rpt"/>
</dbReference>
<dbReference type="InterPro" id="IPR015943">
    <property type="entry name" value="WD40/YVTN_repeat-like_dom_sf"/>
</dbReference>
<feature type="repeat" description="WD" evidence="3">
    <location>
        <begin position="350"/>
        <end position="391"/>
    </location>
</feature>
<dbReference type="SMART" id="SM00320">
    <property type="entry name" value="WD40"/>
    <property type="match status" value="7"/>
</dbReference>
<dbReference type="Pfam" id="PF25175">
    <property type="entry name" value="Beta-prop_WDR5"/>
    <property type="match status" value="1"/>
</dbReference>
<keyword evidence="7" id="KW-1185">Reference proteome</keyword>
<dbReference type="Proteomes" id="UP001174936">
    <property type="component" value="Unassembled WGS sequence"/>
</dbReference>
<feature type="compositionally biased region" description="Basic and acidic residues" evidence="4">
    <location>
        <begin position="24"/>
        <end position="37"/>
    </location>
</feature>
<dbReference type="InterPro" id="IPR020472">
    <property type="entry name" value="WD40_PAC1"/>
</dbReference>
<feature type="compositionally biased region" description="Low complexity" evidence="4">
    <location>
        <begin position="142"/>
        <end position="151"/>
    </location>
</feature>
<feature type="repeat" description="WD" evidence="3">
    <location>
        <begin position="226"/>
        <end position="258"/>
    </location>
</feature>
<dbReference type="PANTHER" id="PTHR19879:SF9">
    <property type="entry name" value="TRANSCRIPTION INITIATION FACTOR TFIID SUBUNIT 5"/>
    <property type="match status" value="1"/>
</dbReference>
<evidence type="ECO:0000256" key="3">
    <source>
        <dbReference type="PROSITE-ProRule" id="PRU00221"/>
    </source>
</evidence>